<dbReference type="RefSeq" id="WP_321550718.1">
    <property type="nucleotide sequence ID" value="NZ_JAXIVS010000017.1"/>
</dbReference>
<dbReference type="PROSITE" id="PS51257">
    <property type="entry name" value="PROKAR_LIPOPROTEIN"/>
    <property type="match status" value="1"/>
</dbReference>
<name>A0ABU5HGN5_9BACT</name>
<dbReference type="Proteomes" id="UP001291309">
    <property type="component" value="Unassembled WGS sequence"/>
</dbReference>
<evidence type="ECO:0008006" key="3">
    <source>
        <dbReference type="Google" id="ProtNLM"/>
    </source>
</evidence>
<dbReference type="EMBL" id="JAXIVS010000017">
    <property type="protein sequence ID" value="MDY7232003.1"/>
    <property type="molecule type" value="Genomic_DNA"/>
</dbReference>
<keyword evidence="2" id="KW-1185">Reference proteome</keyword>
<proteinExistence type="predicted"/>
<evidence type="ECO:0000313" key="2">
    <source>
        <dbReference type="Proteomes" id="UP001291309"/>
    </source>
</evidence>
<protein>
    <recommendedName>
        <fullName evidence="3">Lipoprotein</fullName>
    </recommendedName>
</protein>
<comment type="caution">
    <text evidence="1">The sequence shown here is derived from an EMBL/GenBank/DDBJ whole genome shotgun (WGS) entry which is preliminary data.</text>
</comment>
<organism evidence="1 2">
    <name type="scientific">Hyalangium rubrum</name>
    <dbReference type="NCBI Taxonomy" id="3103134"/>
    <lineage>
        <taxon>Bacteria</taxon>
        <taxon>Pseudomonadati</taxon>
        <taxon>Myxococcota</taxon>
        <taxon>Myxococcia</taxon>
        <taxon>Myxococcales</taxon>
        <taxon>Cystobacterineae</taxon>
        <taxon>Archangiaceae</taxon>
        <taxon>Hyalangium</taxon>
    </lineage>
</organism>
<evidence type="ECO:0000313" key="1">
    <source>
        <dbReference type="EMBL" id="MDY7232003.1"/>
    </source>
</evidence>
<sequence length="386" mass="42074">MKQRWLGSLAAGVLAVSCGREESTAPPAAASSREALNADAASNAYRELGRTLAQSLRDPSLRALIHQEMARSDVKEGKLHLQNFLRGAGASLMRGMALATRGSEQDLSRLLHQLGPAELYMPVAAHRERWDGGPGLIIATQREEHETPLGVDLEGRPVALSLKAPPEVPTLVIVPAESFDENGLAYGSRSEVTTSGSWTGMWINSLHTNAGQYEPWTKGSPEFELHVERANSNPRVSIVCADEDRAIEPYRWNMDGDNYSAPFLAAEQAQLPVGAGHVVSLWEDDDGRCSIRADKDYVKLTVDAFTNAYGAFKLIQSKEYENGQIIVKVYNAFIAARSLIEGGDDYVGTSAGEVNLTSGPQQFTFMSENMSPSGWVILEWKTDTAH</sequence>
<gene>
    <name evidence="1" type="ORF">SYV04_36785</name>
</gene>
<reference evidence="1 2" key="1">
    <citation type="submission" date="2023-12" db="EMBL/GenBank/DDBJ databases">
        <title>the genome sequence of Hyalangium sp. s54d21.</title>
        <authorList>
            <person name="Zhang X."/>
        </authorList>
    </citation>
    <scope>NUCLEOTIDE SEQUENCE [LARGE SCALE GENOMIC DNA]</scope>
    <source>
        <strain evidence="2">s54d21</strain>
    </source>
</reference>
<accession>A0ABU5HGN5</accession>